<reference evidence="2 3" key="1">
    <citation type="journal article" date="2013" name="Int. J. Syst. Evol. Microbiol.">
        <title>Hoeflea suaedae sp. nov., an endophytic bacterium isolated from the root of the halophyte Suaeda maritima.</title>
        <authorList>
            <person name="Chung E.J."/>
            <person name="Park J.A."/>
            <person name="Pramanik P."/>
            <person name="Bibi F."/>
            <person name="Jeon C.O."/>
            <person name="Chung Y.R."/>
        </authorList>
    </citation>
    <scope>NUCLEOTIDE SEQUENCE [LARGE SCALE GENOMIC DNA]</scope>
    <source>
        <strain evidence="2 3">YC6898</strain>
    </source>
</reference>
<evidence type="ECO:0000313" key="3">
    <source>
        <dbReference type="Proteomes" id="UP000295131"/>
    </source>
</evidence>
<comment type="caution">
    <text evidence="2">The sequence shown here is derived from an EMBL/GenBank/DDBJ whole genome shotgun (WGS) entry which is preliminary data.</text>
</comment>
<protein>
    <submittedName>
        <fullName evidence="2">Uncharacterized protein</fullName>
    </submittedName>
</protein>
<proteinExistence type="predicted"/>
<keyword evidence="3" id="KW-1185">Reference proteome</keyword>
<name>A0A4R5PP69_9HYPH</name>
<accession>A0A4R5PP69</accession>
<organism evidence="2 3">
    <name type="scientific">Pseudohoeflea suaedae</name>
    <dbReference type="NCBI Taxonomy" id="877384"/>
    <lineage>
        <taxon>Bacteria</taxon>
        <taxon>Pseudomonadati</taxon>
        <taxon>Pseudomonadota</taxon>
        <taxon>Alphaproteobacteria</taxon>
        <taxon>Hyphomicrobiales</taxon>
        <taxon>Rhizobiaceae</taxon>
        <taxon>Pseudohoeflea</taxon>
    </lineage>
</organism>
<evidence type="ECO:0000256" key="1">
    <source>
        <dbReference type="SAM" id="MobiDB-lite"/>
    </source>
</evidence>
<feature type="region of interest" description="Disordered" evidence="1">
    <location>
        <begin position="1"/>
        <end position="20"/>
    </location>
</feature>
<dbReference type="AlphaFoldDB" id="A0A4R5PP69"/>
<gene>
    <name evidence="2" type="ORF">E2A64_06365</name>
</gene>
<sequence>MQDVTHDIAPATGATPFPHLTGRAPSMGRIRNVIGETTLGRADFVTTVQAAAHELGAEYLFELPASGLALDCERIAMLRMKTEGKDDIFLLVKLGMDGRTLTVAEPEENTKGVTDFARAFVNVLTRL</sequence>
<dbReference type="RefSeq" id="WP_133283552.1">
    <property type="nucleotide sequence ID" value="NZ_SMSI01000001.1"/>
</dbReference>
<dbReference type="OrthoDB" id="7907761at2"/>
<dbReference type="EMBL" id="SMSI01000001">
    <property type="protein sequence ID" value="TDH38718.1"/>
    <property type="molecule type" value="Genomic_DNA"/>
</dbReference>
<dbReference type="Proteomes" id="UP000295131">
    <property type="component" value="Unassembled WGS sequence"/>
</dbReference>
<evidence type="ECO:0000313" key="2">
    <source>
        <dbReference type="EMBL" id="TDH38718.1"/>
    </source>
</evidence>